<reference evidence="1 2" key="1">
    <citation type="journal article" date="2024" name="J. Plant Pathol.">
        <title>Sequence and assembly of the genome of Seiridium unicorne, isolate CBS 538.82, causal agent of cypress canker disease.</title>
        <authorList>
            <person name="Scali E."/>
            <person name="Rocca G.D."/>
            <person name="Danti R."/>
            <person name="Garbelotto M."/>
            <person name="Barberini S."/>
            <person name="Baroncelli R."/>
            <person name="Emiliani G."/>
        </authorList>
    </citation>
    <scope>NUCLEOTIDE SEQUENCE [LARGE SCALE GENOMIC DNA]</scope>
    <source>
        <strain evidence="1 2">BM-138-508</strain>
    </source>
</reference>
<organism evidence="1 2">
    <name type="scientific">Seiridium unicorne</name>
    <dbReference type="NCBI Taxonomy" id="138068"/>
    <lineage>
        <taxon>Eukaryota</taxon>
        <taxon>Fungi</taxon>
        <taxon>Dikarya</taxon>
        <taxon>Ascomycota</taxon>
        <taxon>Pezizomycotina</taxon>
        <taxon>Sordariomycetes</taxon>
        <taxon>Xylariomycetidae</taxon>
        <taxon>Amphisphaeriales</taxon>
        <taxon>Sporocadaceae</taxon>
        <taxon>Seiridium</taxon>
    </lineage>
</organism>
<dbReference type="Proteomes" id="UP001408356">
    <property type="component" value="Unassembled WGS sequence"/>
</dbReference>
<protein>
    <submittedName>
        <fullName evidence="1">HET-domain-containing protein</fullName>
    </submittedName>
</protein>
<sequence>MHDPFQHPAIKEHLPDNLTGKTFPEWVEGQNTLQKYLPFYNVDWPFGTSKDDHKLGAQVEDEEVLIQRTESEDSQFGADEFAVGATFLAQASLTRGMMVETDPLRVKAMSVVSSTLPSLALTVRVLQKKLPVAVSVIMHNKGSGQDGLLNVDVWGYGNALGAPLSMISHFRLRVESSSPYIRLEEESRGRISRKAH</sequence>
<comment type="caution">
    <text evidence="1">The sequence shown here is derived from an EMBL/GenBank/DDBJ whole genome shotgun (WGS) entry which is preliminary data.</text>
</comment>
<accession>A0ABR2V6J5</accession>
<proteinExistence type="predicted"/>
<evidence type="ECO:0000313" key="2">
    <source>
        <dbReference type="Proteomes" id="UP001408356"/>
    </source>
</evidence>
<evidence type="ECO:0000313" key="1">
    <source>
        <dbReference type="EMBL" id="KAK9422248.1"/>
    </source>
</evidence>
<keyword evidence="2" id="KW-1185">Reference proteome</keyword>
<name>A0ABR2V6J5_9PEZI</name>
<gene>
    <name evidence="1" type="ORF">SUNI508_04927</name>
</gene>
<dbReference type="EMBL" id="JARVKF010000124">
    <property type="protein sequence ID" value="KAK9422248.1"/>
    <property type="molecule type" value="Genomic_DNA"/>
</dbReference>